<evidence type="ECO:0000313" key="3">
    <source>
        <dbReference type="Proteomes" id="UP000078046"/>
    </source>
</evidence>
<dbReference type="EMBL" id="LWCA01001297">
    <property type="protein sequence ID" value="OAF65428.1"/>
    <property type="molecule type" value="Genomic_DNA"/>
</dbReference>
<sequence>MKFIDQKVLDIIVKCTNDRANFLHLKFSNIDSRELKAFIGLLIMSGLCKSSKENATMMWKCGPLGRNVFRATMSLNRFRDISTNLRFDDVQTRNKNDKFAAF</sequence>
<dbReference type="PANTHER" id="PTHR46599">
    <property type="entry name" value="PIGGYBAC TRANSPOSABLE ELEMENT-DERIVED PROTEIN 4"/>
    <property type="match status" value="1"/>
</dbReference>
<feature type="non-terminal residue" evidence="2">
    <location>
        <position position="102"/>
    </location>
</feature>
<organism evidence="2 3">
    <name type="scientific">Intoshia linei</name>
    <dbReference type="NCBI Taxonomy" id="1819745"/>
    <lineage>
        <taxon>Eukaryota</taxon>
        <taxon>Metazoa</taxon>
        <taxon>Spiralia</taxon>
        <taxon>Lophotrochozoa</taxon>
        <taxon>Mesozoa</taxon>
        <taxon>Orthonectida</taxon>
        <taxon>Rhopaluridae</taxon>
        <taxon>Intoshia</taxon>
    </lineage>
</organism>
<comment type="caution">
    <text evidence="2">The sequence shown here is derived from an EMBL/GenBank/DDBJ whole genome shotgun (WGS) entry which is preliminary data.</text>
</comment>
<dbReference type="OrthoDB" id="5865767at2759"/>
<accession>A0A177ATS5</accession>
<feature type="domain" description="PiggyBac transposable element-derived protein" evidence="1">
    <location>
        <begin position="1"/>
        <end position="101"/>
    </location>
</feature>
<dbReference type="InterPro" id="IPR029526">
    <property type="entry name" value="PGBD"/>
</dbReference>
<dbReference type="Pfam" id="PF13843">
    <property type="entry name" value="DDE_Tnp_1_7"/>
    <property type="match status" value="1"/>
</dbReference>
<dbReference type="PANTHER" id="PTHR46599:SF6">
    <property type="entry name" value="DUAL SPECIFICITY PHOSPHATASE 26"/>
    <property type="match status" value="1"/>
</dbReference>
<name>A0A177ATS5_9BILA</name>
<dbReference type="Proteomes" id="UP000078046">
    <property type="component" value="Unassembled WGS sequence"/>
</dbReference>
<proteinExistence type="predicted"/>
<evidence type="ECO:0000313" key="2">
    <source>
        <dbReference type="EMBL" id="OAF65428.1"/>
    </source>
</evidence>
<gene>
    <name evidence="2" type="ORF">A3Q56_06847</name>
</gene>
<dbReference type="AlphaFoldDB" id="A0A177ATS5"/>
<protein>
    <recommendedName>
        <fullName evidence="1">PiggyBac transposable element-derived protein domain-containing protein</fullName>
    </recommendedName>
</protein>
<reference evidence="2 3" key="1">
    <citation type="submission" date="2016-04" db="EMBL/GenBank/DDBJ databases">
        <title>The genome of Intoshia linei affirms orthonectids as highly simplified spiralians.</title>
        <authorList>
            <person name="Mikhailov K.V."/>
            <person name="Slusarev G.S."/>
            <person name="Nikitin M.A."/>
            <person name="Logacheva M.D."/>
            <person name="Penin A."/>
            <person name="Aleoshin V."/>
            <person name="Panchin Y.V."/>
        </authorList>
    </citation>
    <scope>NUCLEOTIDE SEQUENCE [LARGE SCALE GENOMIC DNA]</scope>
    <source>
        <strain evidence="2">Intl2013</strain>
        <tissue evidence="2">Whole animal</tissue>
    </source>
</reference>
<keyword evidence="3" id="KW-1185">Reference proteome</keyword>
<evidence type="ECO:0000259" key="1">
    <source>
        <dbReference type="Pfam" id="PF13843"/>
    </source>
</evidence>